<dbReference type="SUPFAM" id="SSF143503">
    <property type="entry name" value="PUG domain-like"/>
    <property type="match status" value="1"/>
</dbReference>
<dbReference type="PROSITE" id="PS50030">
    <property type="entry name" value="UBA"/>
    <property type="match status" value="1"/>
</dbReference>
<reference evidence="3 4" key="1">
    <citation type="journal article" date="2017" name="Nature">
        <title>The Apostasia genome and the evolution of orchids.</title>
        <authorList>
            <person name="Zhang G.Q."/>
            <person name="Liu K.W."/>
            <person name="Li Z."/>
            <person name="Lohaus R."/>
            <person name="Hsiao Y.Y."/>
            <person name="Niu S.C."/>
            <person name="Wang J.Y."/>
            <person name="Lin Y.C."/>
            <person name="Xu Q."/>
            <person name="Chen L.J."/>
            <person name="Yoshida K."/>
            <person name="Fujiwara S."/>
            <person name="Wang Z.W."/>
            <person name="Zhang Y.Q."/>
            <person name="Mitsuda N."/>
            <person name="Wang M."/>
            <person name="Liu G.H."/>
            <person name="Pecoraro L."/>
            <person name="Huang H.X."/>
            <person name="Xiao X.J."/>
            <person name="Lin M."/>
            <person name="Wu X.Y."/>
            <person name="Wu W.L."/>
            <person name="Chen Y.Y."/>
            <person name="Chang S.B."/>
            <person name="Sakamoto S."/>
            <person name="Ohme-Takagi M."/>
            <person name="Yagi M."/>
            <person name="Zeng S.J."/>
            <person name="Shen C.Y."/>
            <person name="Yeh C.M."/>
            <person name="Luo Y.B."/>
            <person name="Tsai W.C."/>
            <person name="Van de Peer Y."/>
            <person name="Liu Z.J."/>
        </authorList>
    </citation>
    <scope>NUCLEOTIDE SEQUENCE [LARGE SCALE GENOMIC DNA]</scope>
    <source>
        <strain evidence="4">cv. Shenzhen</strain>
        <tissue evidence="3">Stem</tissue>
    </source>
</reference>
<dbReference type="PANTHER" id="PTHR46713:SF1">
    <property type="entry name" value="F13M7.16 PROTEIN"/>
    <property type="match status" value="1"/>
</dbReference>
<dbReference type="Pfam" id="PF09409">
    <property type="entry name" value="PUB"/>
    <property type="match status" value="1"/>
</dbReference>
<name>A0A2I0B7V3_9ASPA</name>
<sequence length="314" mass="36659">MAILDVNKKILKELELMGFSSARARAALCYLGNCSIEDAVNWILEHENNPDIDQVPQFQVPINIQIESGKPPFLQEEMEVRLKELREQARKKKQEEEKRMEWEREKERIRMGKQLMEAKRVDEENERKRTIASREVEKEEGKKARERIRRQLEQDKAERRRMLGLPPKDLETVKPATPPIQKAKIQKALRPIRPSIEERLSNCLRSLKKNHKDDVAQIKKAFQTLLTYVGNVARNPDNERYRKIRLSNPAFQDRVSKYKECIQFLELCGFEKNGRAEPGFLYMPRNKVDVSILNSAGLALNSAITNPFFGMLSF</sequence>
<dbReference type="SMART" id="SM00580">
    <property type="entry name" value="PUG"/>
    <property type="match status" value="1"/>
</dbReference>
<dbReference type="Proteomes" id="UP000236161">
    <property type="component" value="Unassembled WGS sequence"/>
</dbReference>
<gene>
    <name evidence="3" type="ORF">AXF42_Ash004840</name>
</gene>
<dbReference type="CDD" id="cd10461">
    <property type="entry name" value="PUB_UBA_plant"/>
    <property type="match status" value="1"/>
</dbReference>
<evidence type="ECO:0000313" key="3">
    <source>
        <dbReference type="EMBL" id="PKA63831.1"/>
    </source>
</evidence>
<dbReference type="AlphaFoldDB" id="A0A2I0B7V3"/>
<feature type="domain" description="UBA" evidence="2">
    <location>
        <begin position="5"/>
        <end position="46"/>
    </location>
</feature>
<keyword evidence="1" id="KW-0175">Coiled coil</keyword>
<dbReference type="SUPFAM" id="SSF46934">
    <property type="entry name" value="UBA-like"/>
    <property type="match status" value="1"/>
</dbReference>
<dbReference type="OrthoDB" id="336240at2759"/>
<protein>
    <recommendedName>
        <fullName evidence="2">UBA domain-containing protein</fullName>
    </recommendedName>
</protein>
<dbReference type="InterPro" id="IPR015940">
    <property type="entry name" value="UBA"/>
</dbReference>
<dbReference type="Gene3D" id="1.10.8.10">
    <property type="entry name" value="DNA helicase RuvA subunit, C-terminal domain"/>
    <property type="match status" value="1"/>
</dbReference>
<proteinExistence type="predicted"/>
<dbReference type="EMBL" id="KZ451906">
    <property type="protein sequence ID" value="PKA63831.1"/>
    <property type="molecule type" value="Genomic_DNA"/>
</dbReference>
<evidence type="ECO:0000313" key="4">
    <source>
        <dbReference type="Proteomes" id="UP000236161"/>
    </source>
</evidence>
<feature type="coiled-coil region" evidence="1">
    <location>
        <begin position="75"/>
        <end position="112"/>
    </location>
</feature>
<dbReference type="InterPro" id="IPR018997">
    <property type="entry name" value="PUB_domain"/>
</dbReference>
<dbReference type="Pfam" id="PF22562">
    <property type="entry name" value="UBA_7"/>
    <property type="match status" value="1"/>
</dbReference>
<dbReference type="PANTHER" id="PTHR46713">
    <property type="entry name" value="F13M7.16 PROTEIN"/>
    <property type="match status" value="1"/>
</dbReference>
<dbReference type="InterPro" id="IPR036339">
    <property type="entry name" value="PUB-like_dom_sf"/>
</dbReference>
<dbReference type="InterPro" id="IPR009060">
    <property type="entry name" value="UBA-like_sf"/>
</dbReference>
<evidence type="ECO:0000256" key="1">
    <source>
        <dbReference type="SAM" id="Coils"/>
    </source>
</evidence>
<dbReference type="STRING" id="1088818.A0A2I0B7V3"/>
<organism evidence="3 4">
    <name type="scientific">Apostasia shenzhenica</name>
    <dbReference type="NCBI Taxonomy" id="1088818"/>
    <lineage>
        <taxon>Eukaryota</taxon>
        <taxon>Viridiplantae</taxon>
        <taxon>Streptophyta</taxon>
        <taxon>Embryophyta</taxon>
        <taxon>Tracheophyta</taxon>
        <taxon>Spermatophyta</taxon>
        <taxon>Magnoliopsida</taxon>
        <taxon>Liliopsida</taxon>
        <taxon>Asparagales</taxon>
        <taxon>Orchidaceae</taxon>
        <taxon>Apostasioideae</taxon>
        <taxon>Apostasia</taxon>
    </lineage>
</organism>
<accession>A0A2I0B7V3</accession>
<keyword evidence="4" id="KW-1185">Reference proteome</keyword>
<evidence type="ECO:0000259" key="2">
    <source>
        <dbReference type="PROSITE" id="PS50030"/>
    </source>
</evidence>
<dbReference type="Gene3D" id="1.20.58.2190">
    <property type="match status" value="1"/>
</dbReference>